<dbReference type="Gene3D" id="3.40.50.2300">
    <property type="match status" value="1"/>
</dbReference>
<dbReference type="InterPro" id="IPR050595">
    <property type="entry name" value="Bact_response_regulator"/>
</dbReference>
<evidence type="ECO:0000256" key="2">
    <source>
        <dbReference type="PROSITE-ProRule" id="PRU00169"/>
    </source>
</evidence>
<dbReference type="OrthoDB" id="5511653at2"/>
<name>A0A5A9XGC4_9BACT</name>
<dbReference type="GO" id="GO:0000160">
    <property type="term" value="P:phosphorelay signal transduction system"/>
    <property type="evidence" value="ECO:0007669"/>
    <property type="project" value="InterPro"/>
</dbReference>
<dbReference type="SMART" id="SM00448">
    <property type="entry name" value="REC"/>
    <property type="match status" value="1"/>
</dbReference>
<dbReference type="PANTHER" id="PTHR44591">
    <property type="entry name" value="STRESS RESPONSE REGULATOR PROTEIN 1"/>
    <property type="match status" value="1"/>
</dbReference>
<evidence type="ECO:0000313" key="4">
    <source>
        <dbReference type="EMBL" id="KAA0891348.1"/>
    </source>
</evidence>
<dbReference type="Pfam" id="PF00072">
    <property type="entry name" value="Response_reg"/>
    <property type="match status" value="1"/>
</dbReference>
<feature type="modified residue" description="4-aspartylphosphate" evidence="2">
    <location>
        <position position="54"/>
    </location>
</feature>
<dbReference type="PROSITE" id="PS50110">
    <property type="entry name" value="RESPONSE_REGULATORY"/>
    <property type="match status" value="1"/>
</dbReference>
<keyword evidence="5" id="KW-1185">Reference proteome</keyword>
<dbReference type="PANTHER" id="PTHR44591:SF21">
    <property type="entry name" value="TWO-COMPONENT RESPONSE REGULATOR"/>
    <property type="match status" value="1"/>
</dbReference>
<evidence type="ECO:0000259" key="3">
    <source>
        <dbReference type="PROSITE" id="PS50110"/>
    </source>
</evidence>
<dbReference type="RefSeq" id="WP_149307711.1">
    <property type="nucleotide sequence ID" value="NZ_SRSD01000006.1"/>
</dbReference>
<evidence type="ECO:0000256" key="1">
    <source>
        <dbReference type="ARBA" id="ARBA00022553"/>
    </source>
</evidence>
<comment type="caution">
    <text evidence="4">The sequence shown here is derived from an EMBL/GenBank/DDBJ whole genome shotgun (WGS) entry which is preliminary data.</text>
</comment>
<protein>
    <submittedName>
        <fullName evidence="4">Response regulator</fullName>
    </submittedName>
</protein>
<organism evidence="4 5">
    <name type="scientific">Oryzomonas rubra</name>
    <dbReference type="NCBI Taxonomy" id="2509454"/>
    <lineage>
        <taxon>Bacteria</taxon>
        <taxon>Pseudomonadati</taxon>
        <taxon>Thermodesulfobacteriota</taxon>
        <taxon>Desulfuromonadia</taxon>
        <taxon>Geobacterales</taxon>
        <taxon>Geobacteraceae</taxon>
        <taxon>Oryzomonas</taxon>
    </lineage>
</organism>
<feature type="domain" description="Response regulatory" evidence="3">
    <location>
        <begin position="3"/>
        <end position="128"/>
    </location>
</feature>
<proteinExistence type="predicted"/>
<sequence length="128" mass="14024">MGRILLIDDDQAFTEFLAGYIHGAYPLLRVDICNSPVTALNSIRAGGYDLLLIDLEMPAMDGLKLLSFATQAGMDKNRVVILSGRDADFLHDLCPMGTCLAVLNKFEARQKTVLDMIFSSLSKKTAGR</sequence>
<reference evidence="4 5" key="1">
    <citation type="submission" date="2019-04" db="EMBL/GenBank/DDBJ databases">
        <title>Geobacter ruber sp. nov., ferric-reducing bacteria isolated from paddy soil.</title>
        <authorList>
            <person name="Xu Z."/>
            <person name="Masuda Y."/>
            <person name="Itoh H."/>
            <person name="Senoo K."/>
        </authorList>
    </citation>
    <scope>NUCLEOTIDE SEQUENCE [LARGE SCALE GENOMIC DNA]</scope>
    <source>
        <strain evidence="4 5">Red88</strain>
    </source>
</reference>
<dbReference type="InterPro" id="IPR001789">
    <property type="entry name" value="Sig_transdc_resp-reg_receiver"/>
</dbReference>
<dbReference type="Proteomes" id="UP000324298">
    <property type="component" value="Unassembled WGS sequence"/>
</dbReference>
<accession>A0A5A9XGC4</accession>
<evidence type="ECO:0000313" key="5">
    <source>
        <dbReference type="Proteomes" id="UP000324298"/>
    </source>
</evidence>
<dbReference type="InterPro" id="IPR011006">
    <property type="entry name" value="CheY-like_superfamily"/>
</dbReference>
<dbReference type="SUPFAM" id="SSF52172">
    <property type="entry name" value="CheY-like"/>
    <property type="match status" value="1"/>
</dbReference>
<dbReference type="AlphaFoldDB" id="A0A5A9XGC4"/>
<gene>
    <name evidence="4" type="ORF">ET418_11230</name>
</gene>
<dbReference type="EMBL" id="SRSD01000006">
    <property type="protein sequence ID" value="KAA0891348.1"/>
    <property type="molecule type" value="Genomic_DNA"/>
</dbReference>
<keyword evidence="1 2" id="KW-0597">Phosphoprotein</keyword>